<comment type="caution">
    <text evidence="2">The sequence shown here is derived from an EMBL/GenBank/DDBJ whole genome shotgun (WGS) entry which is preliminary data.</text>
</comment>
<organism evidence="2 3">
    <name type="scientific">Haloferax namakaokahaiae</name>
    <dbReference type="NCBI Taxonomy" id="1748331"/>
    <lineage>
        <taxon>Archaea</taxon>
        <taxon>Methanobacteriati</taxon>
        <taxon>Methanobacteriota</taxon>
        <taxon>Stenosarchaea group</taxon>
        <taxon>Halobacteria</taxon>
        <taxon>Halobacteriales</taxon>
        <taxon>Haloferacaceae</taxon>
        <taxon>Haloferax</taxon>
    </lineage>
</organism>
<accession>A0ABD5ZH02</accession>
<dbReference type="EMBL" id="JBHTAA010000005">
    <property type="protein sequence ID" value="MFC7204579.1"/>
    <property type="molecule type" value="Genomic_DNA"/>
</dbReference>
<proteinExistence type="predicted"/>
<keyword evidence="3" id="KW-1185">Reference proteome</keyword>
<dbReference type="Pfam" id="PF11645">
    <property type="entry name" value="PDDEXK_5"/>
    <property type="match status" value="1"/>
</dbReference>
<dbReference type="InterPro" id="IPR021671">
    <property type="entry name" value="PD(D/E)XK_Endonuc"/>
</dbReference>
<evidence type="ECO:0000313" key="3">
    <source>
        <dbReference type="Proteomes" id="UP001596481"/>
    </source>
</evidence>
<dbReference type="AlphaFoldDB" id="A0ABD5ZH02"/>
<dbReference type="InterPro" id="IPR011856">
    <property type="entry name" value="tRNA_endonuc-like_dom_sf"/>
</dbReference>
<evidence type="ECO:0000313" key="2">
    <source>
        <dbReference type="EMBL" id="MFC7204579.1"/>
    </source>
</evidence>
<name>A0ABD5ZH02_9EURY</name>
<keyword evidence="2" id="KW-0255">Endonuclease</keyword>
<dbReference type="Proteomes" id="UP001596481">
    <property type="component" value="Unassembled WGS sequence"/>
</dbReference>
<evidence type="ECO:0000259" key="1">
    <source>
        <dbReference type="Pfam" id="PF11645"/>
    </source>
</evidence>
<dbReference type="RefSeq" id="WP_390224397.1">
    <property type="nucleotide sequence ID" value="NZ_JBHTAA010000005.1"/>
</dbReference>
<feature type="domain" description="PD(D/E)XK endonuclease" evidence="1">
    <location>
        <begin position="13"/>
        <end position="144"/>
    </location>
</feature>
<keyword evidence="2" id="KW-0378">Hydrolase</keyword>
<keyword evidence="2" id="KW-0540">Nuclease</keyword>
<sequence>MHKDAFYFDQLGETHLRGQAAEAIVKAAFLRRGIPVLVPEYDNEPYDLVIQLGDEFLRLQVKTGYDSNEGTVTFETVSTRSRANGYERSHYEDAIDYFAVYSPEVEQTYLVHIDDAASGKMQLRYEPPANNQRIGINWHEDYALDAVLSKLYDKPTARSD</sequence>
<gene>
    <name evidence="2" type="ORF">ACFQJC_13725</name>
</gene>
<protein>
    <submittedName>
        <fullName evidence="2">Group I intron-associated PD-(D/E)XK endonuclease</fullName>
    </submittedName>
</protein>
<dbReference type="GO" id="GO:0004519">
    <property type="term" value="F:endonuclease activity"/>
    <property type="evidence" value="ECO:0007669"/>
    <property type="project" value="UniProtKB-KW"/>
</dbReference>
<reference evidence="2 3" key="1">
    <citation type="journal article" date="2019" name="Int. J. Syst. Evol. Microbiol.">
        <title>The Global Catalogue of Microorganisms (GCM) 10K type strain sequencing project: providing services to taxonomists for standard genome sequencing and annotation.</title>
        <authorList>
            <consortium name="The Broad Institute Genomics Platform"/>
            <consortium name="The Broad Institute Genome Sequencing Center for Infectious Disease"/>
            <person name="Wu L."/>
            <person name="Ma J."/>
        </authorList>
    </citation>
    <scope>NUCLEOTIDE SEQUENCE [LARGE SCALE GENOMIC DNA]</scope>
    <source>
        <strain evidence="2 3">DSM 29988</strain>
    </source>
</reference>
<dbReference type="Gene3D" id="3.40.1350.10">
    <property type="match status" value="1"/>
</dbReference>